<reference evidence="2 3" key="1">
    <citation type="submission" date="2024-11" db="EMBL/GenBank/DDBJ databases">
        <title>The Natural Products Discovery Center: Release of the First 8490 Sequenced Strains for Exploring Actinobacteria Biosynthetic Diversity.</title>
        <authorList>
            <person name="Kalkreuter E."/>
            <person name="Kautsar S.A."/>
            <person name="Yang D."/>
            <person name="Bader C.D."/>
            <person name="Teijaro C.N."/>
            <person name="Fluegel L."/>
            <person name="Davis C.M."/>
            <person name="Simpson J.R."/>
            <person name="Lauterbach L."/>
            <person name="Steele A.D."/>
            <person name="Gui C."/>
            <person name="Meng S."/>
            <person name="Li G."/>
            <person name="Viehrig K."/>
            <person name="Ye F."/>
            <person name="Su P."/>
            <person name="Kiefer A.F."/>
            <person name="Nichols A."/>
            <person name="Cepeda A.J."/>
            <person name="Yan W."/>
            <person name="Fan B."/>
            <person name="Jiang Y."/>
            <person name="Adhikari A."/>
            <person name="Zheng C.-J."/>
            <person name="Schuster L."/>
            <person name="Cowan T.M."/>
            <person name="Smanski M.J."/>
            <person name="Chevrette M.G."/>
            <person name="De Carvalho L.P.S."/>
            <person name="Shen B."/>
        </authorList>
    </citation>
    <scope>NUCLEOTIDE SEQUENCE [LARGE SCALE GENOMIC DNA]</scope>
    <source>
        <strain evidence="2 3">NPDC078403</strain>
    </source>
</reference>
<sequence length="155" mass="17942">MARLKSTWWQRYKYLLHASILILPFWFLYQSMILIFPDSWGEQTMGEFTLAPMPLNMAPPYSHHGEYVKDFMVMFNKGKIADVRQGYMNIGPTPLPLSQLSKADEGILHGTRHGQHVHAIAPKLITSKDKAWITLQTWQGELLVQSWEIPSQFIN</sequence>
<protein>
    <submittedName>
        <fullName evidence="2">Uncharacterized protein</fullName>
    </submittedName>
</protein>
<keyword evidence="1" id="KW-0472">Membrane</keyword>
<keyword evidence="1" id="KW-0812">Transmembrane</keyword>
<dbReference type="InterPro" id="IPR016922">
    <property type="entry name" value="UCP029505"/>
</dbReference>
<dbReference type="EMBL" id="JBJDOT010000017">
    <property type="protein sequence ID" value="MFK3864826.1"/>
    <property type="molecule type" value="Genomic_DNA"/>
</dbReference>
<dbReference type="RefSeq" id="WP_149980916.1">
    <property type="nucleotide sequence ID" value="NZ_CABVLM010000003.1"/>
</dbReference>
<keyword evidence="3" id="KW-1185">Reference proteome</keyword>
<gene>
    <name evidence="2" type="ORF">ACI2JU_13265</name>
</gene>
<dbReference type="Proteomes" id="UP001620262">
    <property type="component" value="Unassembled WGS sequence"/>
</dbReference>
<accession>A0ABW8KYG2</accession>
<name>A0ABW8KYG2_9GAMM</name>
<keyword evidence="1" id="KW-1133">Transmembrane helix</keyword>
<organism evidence="2 3">
    <name type="scientific">Pseudoalteromonas rhizosphaerae</name>
    <dbReference type="NCBI Taxonomy" id="2518973"/>
    <lineage>
        <taxon>Bacteria</taxon>
        <taxon>Pseudomonadati</taxon>
        <taxon>Pseudomonadota</taxon>
        <taxon>Gammaproteobacteria</taxon>
        <taxon>Alteromonadales</taxon>
        <taxon>Pseudoalteromonadaceae</taxon>
        <taxon>Pseudoalteromonas</taxon>
    </lineage>
</organism>
<dbReference type="PIRSF" id="PIRSF029505">
    <property type="entry name" value="UCP029505"/>
    <property type="match status" value="1"/>
</dbReference>
<evidence type="ECO:0000313" key="3">
    <source>
        <dbReference type="Proteomes" id="UP001620262"/>
    </source>
</evidence>
<evidence type="ECO:0000313" key="2">
    <source>
        <dbReference type="EMBL" id="MFK3864826.1"/>
    </source>
</evidence>
<comment type="caution">
    <text evidence="2">The sequence shown here is derived from an EMBL/GenBank/DDBJ whole genome shotgun (WGS) entry which is preliminary data.</text>
</comment>
<evidence type="ECO:0000256" key="1">
    <source>
        <dbReference type="SAM" id="Phobius"/>
    </source>
</evidence>
<proteinExistence type="predicted"/>
<feature type="transmembrane region" description="Helical" evidence="1">
    <location>
        <begin position="12"/>
        <end position="29"/>
    </location>
</feature>